<sequence length="154" mass="16644">MSGPDSDEVKACARNCAAANVRRASRAVTKLYGRFMSTTGLEPTQYSLLVACAITGGATVSKLAGAFVMDRSALARNLAVMEKRGLVKVKPGDDRRTRKVTLTPFGESTLANALPHWREAQSTVEKRFGSERLQNLLAELRDLMEIAAKAGESD</sequence>
<dbReference type="PANTHER" id="PTHR33164:SF105">
    <property type="entry name" value="TRANSCRIPTIONAL REPRESSOR PROTEIN-RELATED"/>
    <property type="match status" value="1"/>
</dbReference>
<dbReference type="PROSITE" id="PS50995">
    <property type="entry name" value="HTH_MARR_2"/>
    <property type="match status" value="1"/>
</dbReference>
<evidence type="ECO:0000259" key="2">
    <source>
        <dbReference type="PROSITE" id="PS50995"/>
    </source>
</evidence>
<dbReference type="PANTHER" id="PTHR33164">
    <property type="entry name" value="TRANSCRIPTIONAL REGULATOR, MARR FAMILY"/>
    <property type="match status" value="1"/>
</dbReference>
<feature type="transmembrane region" description="Helical" evidence="1">
    <location>
        <begin position="46"/>
        <end position="68"/>
    </location>
</feature>
<dbReference type="Pfam" id="PF12802">
    <property type="entry name" value="MarR_2"/>
    <property type="match status" value="1"/>
</dbReference>
<evidence type="ECO:0000256" key="1">
    <source>
        <dbReference type="SAM" id="Phobius"/>
    </source>
</evidence>
<name>A0A6B8M653_9HYPH</name>
<dbReference type="KEGG" id="mpar:F7D14_01625"/>
<dbReference type="EMBL" id="CP044331">
    <property type="protein sequence ID" value="QGM96310.1"/>
    <property type="molecule type" value="Genomic_DNA"/>
</dbReference>
<dbReference type="SMART" id="SM00347">
    <property type="entry name" value="HTH_MARR"/>
    <property type="match status" value="1"/>
</dbReference>
<dbReference type="Proteomes" id="UP000422569">
    <property type="component" value="Chromosome"/>
</dbReference>
<keyword evidence="1" id="KW-0812">Transmembrane</keyword>
<proteinExistence type="predicted"/>
<dbReference type="InterPro" id="IPR039422">
    <property type="entry name" value="MarR/SlyA-like"/>
</dbReference>
<reference evidence="3 4" key="1">
    <citation type="submission" date="2019-09" db="EMBL/GenBank/DDBJ databases">
        <title>Isolation and complete genome sequencing of Methylocystis species.</title>
        <authorList>
            <person name="Rumah B.L."/>
            <person name="Stead C.E."/>
            <person name="Stevens B.C."/>
            <person name="Minton N.P."/>
            <person name="Grosse-Honebrink A."/>
            <person name="Zhang Y."/>
        </authorList>
    </citation>
    <scope>NUCLEOTIDE SEQUENCE [LARGE SCALE GENOMIC DNA]</scope>
    <source>
        <strain evidence="3 4">BRCS2</strain>
    </source>
</reference>
<evidence type="ECO:0000313" key="4">
    <source>
        <dbReference type="Proteomes" id="UP000422569"/>
    </source>
</evidence>
<dbReference type="AlphaFoldDB" id="A0A6B8M653"/>
<gene>
    <name evidence="3" type="ORF">F7D14_01625</name>
</gene>
<dbReference type="RefSeq" id="WP_051001084.1">
    <property type="nucleotide sequence ID" value="NZ_CP044331.1"/>
</dbReference>
<dbReference type="GO" id="GO:0006950">
    <property type="term" value="P:response to stress"/>
    <property type="evidence" value="ECO:0007669"/>
    <property type="project" value="TreeGrafter"/>
</dbReference>
<dbReference type="InterPro" id="IPR000835">
    <property type="entry name" value="HTH_MarR-typ"/>
</dbReference>
<dbReference type="InterPro" id="IPR036388">
    <property type="entry name" value="WH-like_DNA-bd_sf"/>
</dbReference>
<dbReference type="SUPFAM" id="SSF46785">
    <property type="entry name" value="Winged helix' DNA-binding domain"/>
    <property type="match status" value="1"/>
</dbReference>
<keyword evidence="1" id="KW-0472">Membrane</keyword>
<evidence type="ECO:0000313" key="3">
    <source>
        <dbReference type="EMBL" id="QGM96310.1"/>
    </source>
</evidence>
<accession>A0A6B8M653</accession>
<keyword evidence="1" id="KW-1133">Transmembrane helix</keyword>
<dbReference type="GO" id="GO:0003700">
    <property type="term" value="F:DNA-binding transcription factor activity"/>
    <property type="evidence" value="ECO:0007669"/>
    <property type="project" value="InterPro"/>
</dbReference>
<protein>
    <submittedName>
        <fullName evidence="3">Winged helix-turn-helix transcriptional regulator</fullName>
    </submittedName>
</protein>
<keyword evidence="4" id="KW-1185">Reference proteome</keyword>
<feature type="domain" description="HTH marR-type" evidence="2">
    <location>
        <begin position="14"/>
        <end position="145"/>
    </location>
</feature>
<organism evidence="3 4">
    <name type="scientific">Methylocystis parvus</name>
    <dbReference type="NCBI Taxonomy" id="134"/>
    <lineage>
        <taxon>Bacteria</taxon>
        <taxon>Pseudomonadati</taxon>
        <taxon>Pseudomonadota</taxon>
        <taxon>Alphaproteobacteria</taxon>
        <taxon>Hyphomicrobiales</taxon>
        <taxon>Methylocystaceae</taxon>
        <taxon>Methylocystis</taxon>
    </lineage>
</organism>
<dbReference type="InterPro" id="IPR036390">
    <property type="entry name" value="WH_DNA-bd_sf"/>
</dbReference>
<dbReference type="Gene3D" id="1.10.10.10">
    <property type="entry name" value="Winged helix-like DNA-binding domain superfamily/Winged helix DNA-binding domain"/>
    <property type="match status" value="1"/>
</dbReference>